<keyword evidence="1" id="KW-1133">Transmembrane helix</keyword>
<dbReference type="AlphaFoldDB" id="A0A7K0D1C0"/>
<sequence length="161" mass="17404">MQLNSTASVRRWIFLVIFLAALGAAIAVLLWCWIRREGQSSRHLDQVTISGFDKVAQKEIPSNGSGDFPPTASAYFIGPSGRMDVTAPGFSITRIDPPNELPGMNEAVIYLGKAPPNCSLDISRIYPTALLPSWVHLSGQQRLAFESGTAQVLAVGTMCRG</sequence>
<protein>
    <submittedName>
        <fullName evidence="2">Uncharacterized protein</fullName>
    </submittedName>
</protein>
<dbReference type="Proteomes" id="UP000438448">
    <property type="component" value="Unassembled WGS sequence"/>
</dbReference>
<keyword evidence="1" id="KW-0812">Transmembrane</keyword>
<dbReference type="EMBL" id="WEGK01000004">
    <property type="protein sequence ID" value="MQY19481.1"/>
    <property type="molecule type" value="Genomic_DNA"/>
</dbReference>
<accession>A0A7K0D1C0</accession>
<keyword evidence="1" id="KW-0472">Membrane</keyword>
<keyword evidence="3" id="KW-1185">Reference proteome</keyword>
<evidence type="ECO:0000256" key="1">
    <source>
        <dbReference type="SAM" id="Phobius"/>
    </source>
</evidence>
<organism evidence="2 3">
    <name type="scientific">Nocardia macrotermitis</name>
    <dbReference type="NCBI Taxonomy" id="2585198"/>
    <lineage>
        <taxon>Bacteria</taxon>
        <taxon>Bacillati</taxon>
        <taxon>Actinomycetota</taxon>
        <taxon>Actinomycetes</taxon>
        <taxon>Mycobacteriales</taxon>
        <taxon>Nocardiaceae</taxon>
        <taxon>Nocardia</taxon>
    </lineage>
</organism>
<reference evidence="2 3" key="1">
    <citation type="submission" date="2019-10" db="EMBL/GenBank/DDBJ databases">
        <title>Nocardia macrotermitis sp. nov. and Nocardia aurantia sp. nov., isolated from the gut of fungus growing-termite Macrotermes natalensis.</title>
        <authorList>
            <person name="Benndorf R."/>
            <person name="Schwitalla J."/>
            <person name="Martin K."/>
            <person name="De Beer W."/>
            <person name="Kaster A.-K."/>
            <person name="Vollmers J."/>
            <person name="Poulsen M."/>
            <person name="Beemelmanns C."/>
        </authorList>
    </citation>
    <scope>NUCLEOTIDE SEQUENCE [LARGE SCALE GENOMIC DNA]</scope>
    <source>
        <strain evidence="2 3">RB20</strain>
    </source>
</reference>
<evidence type="ECO:0000313" key="3">
    <source>
        <dbReference type="Proteomes" id="UP000438448"/>
    </source>
</evidence>
<comment type="caution">
    <text evidence="2">The sequence shown here is derived from an EMBL/GenBank/DDBJ whole genome shotgun (WGS) entry which is preliminary data.</text>
</comment>
<proteinExistence type="predicted"/>
<evidence type="ECO:0000313" key="2">
    <source>
        <dbReference type="EMBL" id="MQY19481.1"/>
    </source>
</evidence>
<gene>
    <name evidence="2" type="ORF">NRB20_25710</name>
</gene>
<name>A0A7K0D1C0_9NOCA</name>
<feature type="transmembrane region" description="Helical" evidence="1">
    <location>
        <begin position="12"/>
        <end position="34"/>
    </location>
</feature>